<reference evidence="1 2" key="1">
    <citation type="submission" date="2024-08" db="EMBL/GenBank/DDBJ databases">
        <title>Oceanimonas smirnovii Genome sequencing and assembly.</title>
        <authorList>
            <person name="Tang B."/>
        </authorList>
    </citation>
    <scope>NUCLEOTIDE SEQUENCE [LARGE SCALE GENOMIC DNA]</scope>
    <source>
        <strain evidence="1 2">OS2020-119</strain>
    </source>
</reference>
<dbReference type="EMBL" id="JBGFTR010000014">
    <property type="protein sequence ID" value="MFH7565676.1"/>
    <property type="molecule type" value="Genomic_DNA"/>
</dbReference>
<dbReference type="Pfam" id="PF10689">
    <property type="entry name" value="DUF2496"/>
    <property type="match status" value="1"/>
</dbReference>
<keyword evidence="2" id="KW-1185">Reference proteome</keyword>
<dbReference type="InterPro" id="IPR019630">
    <property type="entry name" value="DUF2496_YbaM-rel"/>
</dbReference>
<proteinExistence type="predicted"/>
<evidence type="ECO:0000313" key="1">
    <source>
        <dbReference type="EMBL" id="MFH7565676.1"/>
    </source>
</evidence>
<organism evidence="1 2">
    <name type="scientific">Oceanimonas smirnovii</name>
    <dbReference type="NCBI Taxonomy" id="264574"/>
    <lineage>
        <taxon>Bacteria</taxon>
        <taxon>Pseudomonadati</taxon>
        <taxon>Pseudomonadota</taxon>
        <taxon>Gammaproteobacteria</taxon>
        <taxon>Aeromonadales</taxon>
        <taxon>Aeromonadaceae</taxon>
        <taxon>Oceanimonas</taxon>
    </lineage>
</organism>
<dbReference type="RefSeq" id="WP_019935753.1">
    <property type="nucleotide sequence ID" value="NZ_CP166302.1"/>
</dbReference>
<sequence length="52" mass="5785">MSLKDAPAHIQLAVDLIELLEVNQVDPELALKALAIVTQDLERKLHEQPADQ</sequence>
<dbReference type="Proteomes" id="UP001610706">
    <property type="component" value="Unassembled WGS sequence"/>
</dbReference>
<name>A0ABW7P2G6_9GAMM</name>
<gene>
    <name evidence="1" type="ORF">AB9R89_10115</name>
</gene>
<protein>
    <submittedName>
        <fullName evidence="1">DUF2496 domain-containing protein</fullName>
    </submittedName>
</protein>
<comment type="caution">
    <text evidence="1">The sequence shown here is derived from an EMBL/GenBank/DDBJ whole genome shotgun (WGS) entry which is preliminary data.</text>
</comment>
<accession>A0ABW7P2G6</accession>
<evidence type="ECO:0000313" key="2">
    <source>
        <dbReference type="Proteomes" id="UP001610706"/>
    </source>
</evidence>